<dbReference type="InterPro" id="IPR031643">
    <property type="entry name" value="DUF4708"/>
</dbReference>
<feature type="compositionally biased region" description="Basic and acidic residues" evidence="1">
    <location>
        <begin position="615"/>
        <end position="635"/>
    </location>
</feature>
<keyword evidence="4" id="KW-1185">Reference proteome</keyword>
<dbReference type="PANTHER" id="PTHR28495">
    <property type="entry name" value="HYPOTHETICAL PROTEIN LOC100359752"/>
    <property type="match status" value="1"/>
</dbReference>
<feature type="compositionally biased region" description="Low complexity" evidence="1">
    <location>
        <begin position="657"/>
        <end position="667"/>
    </location>
</feature>
<feature type="region of interest" description="Disordered" evidence="1">
    <location>
        <begin position="483"/>
        <end position="505"/>
    </location>
</feature>
<feature type="domain" description="DUF4708" evidence="2">
    <location>
        <begin position="19"/>
        <end position="280"/>
    </location>
</feature>
<reference evidence="3" key="1">
    <citation type="submission" date="2023-07" db="EMBL/GenBank/DDBJ databases">
        <title>Chromosome-level genome assembly of Artemia franciscana.</title>
        <authorList>
            <person name="Jo E."/>
        </authorList>
    </citation>
    <scope>NUCLEOTIDE SEQUENCE</scope>
    <source>
        <tissue evidence="3">Whole body</tissue>
    </source>
</reference>
<accession>A0AA88H6G0</accession>
<sequence length="1206" mass="133028">MEPSESSIYLSVFDTCSYDLLHLRIVSHSFSSPASSDLLFRKQRECCRALLKGIKSCLAAPTYGNSHLIMCAVRKGSISSLGELNKLLAKLDLELLKKEVATLKVLQLCLSFSLEASLCLKWNKISKWLLQGEDVLRNNGAIPAIEMGLLVAASQVCFTLKAGRLKVFPFDISELGLDQEILQYFLNDENAVITSSTSSALRLGATVHVLPSLRQASIESISRQIPPSCPYKQLSSFIEHWKFTYGLEIPNDPSSTYYVNVKFSPTGTTYTYPHWCVHSRSPVILRRFDPTPILQDFINDVNELQMGLKLEVKGYKPVSSFVVTDQVLSPAFQNLEAHLPAVAGPYRTVNPRPTLKQQSIFEMLKNIKSPTKNKTSSFQSHFQHQNSQTMKGNAPVFQPSLGATSSSQSEVCATPSEKVGRVQPFVSETESQLRVGNMADVELNRKESHDVMNKTGLPSKYFQSQFITPNLNSKPWSPIKYPESGQTIADKGKTNHTSKAGTEADGSSKYFLSKANNSKLPFKPRDKGKQTKLVPTIYIKSTDSENMRENLKSSHISESELMNEVEILKSDEIIEIATSTADSIYPYHPSLPQGSVTPFLSQDYDFISKVPSIEKESEKSVSDSEHYLEKNDKPMEIQVNTSSGMHKERVLPHDGGSSSSTSSSTPSKASQNVVINNLVNKPLQFCRSSVKLQVDTRPGYTSSSGKVNPSLSSNICRNPEVNEALKIISGPLKSSIKKAGTNETQTPLPHYGYSCSQGNSAVDLSACGTPINCGDKGFVNEEVKVSSGYVKSLVENVTMHRTTAFHRAFSSSQDNWTVNSIPNLTHHPQIAPDKYFIKEGVKSSLDSVKPSIEKVSVTIQNAVPSSFIQGHPPFKVNPCGTPQAIANNHLVNKVVRTESSFMKPSIEEGSTPAAHDKIVPVFVKKKVDSSAVLKPIIEHDPKPQKLIPSFMLKKKPTYCQAIRKDDSVKNMVRENDIADKTASVQGKSDCRNDLDTSSKSAICLEKKVPIFSQNKIQKPITSSPAFLKKPALDLKKKQKANKDSIKAKAIQLETPLNSSIGNKMLASYFYSHPKGVTSPQINSITSKVNLSTTEPSIFERLSELDLKNPAEFKELGKDFAETGKKRKKNDNQTSQNENGSKKPRAPPKIATNVNVEELAKLGQLSIVNVPTITAWLKAKGIQVKSKDKRQDLVNKVHISLGLPVQF</sequence>
<dbReference type="Proteomes" id="UP001187531">
    <property type="component" value="Unassembled WGS sequence"/>
</dbReference>
<name>A0AA88H6G0_ARTSF</name>
<dbReference type="PANTHER" id="PTHR28495:SF1">
    <property type="entry name" value="GENE, 17266-RELATED"/>
    <property type="match status" value="1"/>
</dbReference>
<dbReference type="EMBL" id="JAVRJZ010005486">
    <property type="protein sequence ID" value="KAK2701361.1"/>
    <property type="molecule type" value="Genomic_DNA"/>
</dbReference>
<evidence type="ECO:0000313" key="4">
    <source>
        <dbReference type="Proteomes" id="UP001187531"/>
    </source>
</evidence>
<dbReference type="AlphaFoldDB" id="A0AA88H6G0"/>
<protein>
    <recommendedName>
        <fullName evidence="2">DUF4708 domain-containing protein</fullName>
    </recommendedName>
</protein>
<proteinExistence type="predicted"/>
<evidence type="ECO:0000313" key="3">
    <source>
        <dbReference type="EMBL" id="KAK2701361.1"/>
    </source>
</evidence>
<evidence type="ECO:0000256" key="1">
    <source>
        <dbReference type="SAM" id="MobiDB-lite"/>
    </source>
</evidence>
<organism evidence="3 4">
    <name type="scientific">Artemia franciscana</name>
    <name type="common">Brine shrimp</name>
    <name type="synonym">Artemia sanfranciscana</name>
    <dbReference type="NCBI Taxonomy" id="6661"/>
    <lineage>
        <taxon>Eukaryota</taxon>
        <taxon>Metazoa</taxon>
        <taxon>Ecdysozoa</taxon>
        <taxon>Arthropoda</taxon>
        <taxon>Crustacea</taxon>
        <taxon>Branchiopoda</taxon>
        <taxon>Anostraca</taxon>
        <taxon>Artemiidae</taxon>
        <taxon>Artemia</taxon>
    </lineage>
</organism>
<gene>
    <name evidence="3" type="ORF">QYM36_019988</name>
</gene>
<comment type="caution">
    <text evidence="3">The sequence shown here is derived from an EMBL/GenBank/DDBJ whole genome shotgun (WGS) entry which is preliminary data.</text>
</comment>
<dbReference type="Pfam" id="PF15813">
    <property type="entry name" value="DUF4708"/>
    <property type="match status" value="1"/>
</dbReference>
<evidence type="ECO:0000259" key="2">
    <source>
        <dbReference type="Pfam" id="PF15813"/>
    </source>
</evidence>
<feature type="region of interest" description="Disordered" evidence="1">
    <location>
        <begin position="1120"/>
        <end position="1148"/>
    </location>
</feature>
<feature type="region of interest" description="Disordered" evidence="1">
    <location>
        <begin position="615"/>
        <end position="670"/>
    </location>
</feature>